<evidence type="ECO:0000313" key="8">
    <source>
        <dbReference type="Proteomes" id="UP000284531"/>
    </source>
</evidence>
<comment type="caution">
    <text evidence="7">The sequence shown here is derived from an EMBL/GenBank/DDBJ whole genome shotgun (WGS) entry which is preliminary data.</text>
</comment>
<comment type="pathway">
    <text evidence="2">Lipid metabolism.</text>
</comment>
<dbReference type="Gene3D" id="3.90.1150.10">
    <property type="entry name" value="Aspartate Aminotransferase, domain 1"/>
    <property type="match status" value="1"/>
</dbReference>
<organism evidence="7 8">
    <name type="scientific">Marinifilum flexuosum</name>
    <dbReference type="NCBI Taxonomy" id="1117708"/>
    <lineage>
        <taxon>Bacteria</taxon>
        <taxon>Pseudomonadati</taxon>
        <taxon>Bacteroidota</taxon>
        <taxon>Bacteroidia</taxon>
        <taxon>Marinilabiliales</taxon>
        <taxon>Marinifilaceae</taxon>
    </lineage>
</organism>
<dbReference type="Pfam" id="PF00155">
    <property type="entry name" value="Aminotran_1_2"/>
    <property type="match status" value="1"/>
</dbReference>
<dbReference type="EMBL" id="RAPQ01000008">
    <property type="protein sequence ID" value="RKE03360.1"/>
    <property type="molecule type" value="Genomic_DNA"/>
</dbReference>
<sequence length="402" mass="44302">MSKYDFVKNSNLVIQAKLLRETNMYPFFRPISSPQSDTAIIEGQEVLMFGSNNYLGLNNHPKIKEAATAAINKYGTSCTGSRFMNGTLDLHHELEDELKDFLGKEAVIIFPTGFQVNTGVLPAMAGKGDHIFIDELNHASIIDGCRMSLAQRIKYKHNDIFDLGRKLNRGKNSAGVKLIITDGIFSMDGDIAKLDRIVMEASKHDAFTFVDCAHAIGVLGNHGAGTASHYGITEQVDLIGGTFSKSMASVGGFVAGNKDVIDYLSHASRSYMFSASLPPASTASVLASLRLIKSDDSFRQKLWENTHYALRLMREHNLDIGLAETPIIPIYIRDSILTFRVARKLLNRGIYVNPVVAPGVKENDALLRFSLTAAHSKDQIEHAIETISQVVKSYVPQENLCH</sequence>
<dbReference type="PANTHER" id="PTHR13693">
    <property type="entry name" value="CLASS II AMINOTRANSFERASE/8-AMINO-7-OXONONANOATE SYNTHASE"/>
    <property type="match status" value="1"/>
</dbReference>
<evidence type="ECO:0000256" key="3">
    <source>
        <dbReference type="ARBA" id="ARBA00022679"/>
    </source>
</evidence>
<dbReference type="Gene3D" id="3.40.640.10">
    <property type="entry name" value="Type I PLP-dependent aspartate aminotransferase-like (Major domain)"/>
    <property type="match status" value="1"/>
</dbReference>
<dbReference type="SUPFAM" id="SSF53383">
    <property type="entry name" value="PLP-dependent transferases"/>
    <property type="match status" value="1"/>
</dbReference>
<dbReference type="Proteomes" id="UP000284531">
    <property type="component" value="Unassembled WGS sequence"/>
</dbReference>
<feature type="domain" description="Aminotransferase class I/classII large" evidence="6">
    <location>
        <begin position="45"/>
        <end position="387"/>
    </location>
</feature>
<gene>
    <name evidence="7" type="ORF">BXY64_0357</name>
</gene>
<evidence type="ECO:0000256" key="1">
    <source>
        <dbReference type="ARBA" id="ARBA00001933"/>
    </source>
</evidence>
<dbReference type="AlphaFoldDB" id="A0A419X720"/>
<evidence type="ECO:0000256" key="5">
    <source>
        <dbReference type="RuleBase" id="RU003693"/>
    </source>
</evidence>
<proteinExistence type="inferred from homology"/>
<dbReference type="RefSeq" id="WP_120238255.1">
    <property type="nucleotide sequence ID" value="NZ_RAPQ01000008.1"/>
</dbReference>
<dbReference type="InterPro" id="IPR015422">
    <property type="entry name" value="PyrdxlP-dep_Trfase_small"/>
</dbReference>
<dbReference type="PROSITE" id="PS00599">
    <property type="entry name" value="AA_TRANSFER_CLASS_2"/>
    <property type="match status" value="1"/>
</dbReference>
<keyword evidence="4 5" id="KW-0663">Pyridoxal phosphate</keyword>
<dbReference type="InterPro" id="IPR050087">
    <property type="entry name" value="AON_synthase_class-II"/>
</dbReference>
<dbReference type="GO" id="GO:0016740">
    <property type="term" value="F:transferase activity"/>
    <property type="evidence" value="ECO:0007669"/>
    <property type="project" value="UniProtKB-KW"/>
</dbReference>
<evidence type="ECO:0000259" key="6">
    <source>
        <dbReference type="Pfam" id="PF00155"/>
    </source>
</evidence>
<keyword evidence="8" id="KW-1185">Reference proteome</keyword>
<evidence type="ECO:0000256" key="2">
    <source>
        <dbReference type="ARBA" id="ARBA00005189"/>
    </source>
</evidence>
<evidence type="ECO:0000313" key="7">
    <source>
        <dbReference type="EMBL" id="RKE03360.1"/>
    </source>
</evidence>
<keyword evidence="3" id="KW-0808">Transferase</keyword>
<reference evidence="7 8" key="1">
    <citation type="submission" date="2018-09" db="EMBL/GenBank/DDBJ databases">
        <title>Genomic Encyclopedia of Archaeal and Bacterial Type Strains, Phase II (KMG-II): from individual species to whole genera.</title>
        <authorList>
            <person name="Goeker M."/>
        </authorList>
    </citation>
    <scope>NUCLEOTIDE SEQUENCE [LARGE SCALE GENOMIC DNA]</scope>
    <source>
        <strain evidence="7 8">DSM 21950</strain>
    </source>
</reference>
<dbReference type="PANTHER" id="PTHR13693:SF3">
    <property type="entry name" value="LD36009P"/>
    <property type="match status" value="1"/>
</dbReference>
<accession>A0A419X720</accession>
<dbReference type="InterPro" id="IPR015424">
    <property type="entry name" value="PyrdxlP-dep_Trfase"/>
</dbReference>
<evidence type="ECO:0000256" key="4">
    <source>
        <dbReference type="ARBA" id="ARBA00022898"/>
    </source>
</evidence>
<protein>
    <submittedName>
        <fullName evidence="7">8-amino-7-oxononanoate synthase</fullName>
    </submittedName>
</protein>
<name>A0A419X720_9BACT</name>
<dbReference type="InterPro" id="IPR004839">
    <property type="entry name" value="Aminotransferase_I/II_large"/>
</dbReference>
<dbReference type="OrthoDB" id="9807157at2"/>
<comment type="cofactor">
    <cofactor evidence="1 5">
        <name>pyridoxal 5'-phosphate</name>
        <dbReference type="ChEBI" id="CHEBI:597326"/>
    </cofactor>
</comment>
<dbReference type="InterPro" id="IPR001917">
    <property type="entry name" value="Aminotrans_II_pyridoxalP_BS"/>
</dbReference>
<comment type="similarity">
    <text evidence="5">Belongs to the class-II pyridoxal-phosphate-dependent aminotransferase family.</text>
</comment>
<dbReference type="InterPro" id="IPR015421">
    <property type="entry name" value="PyrdxlP-dep_Trfase_major"/>
</dbReference>
<dbReference type="GO" id="GO:0030170">
    <property type="term" value="F:pyridoxal phosphate binding"/>
    <property type="evidence" value="ECO:0007669"/>
    <property type="project" value="InterPro"/>
</dbReference>
<dbReference type="CDD" id="cd06454">
    <property type="entry name" value="KBL_like"/>
    <property type="match status" value="1"/>
</dbReference>